<dbReference type="AlphaFoldDB" id="A0A563EJ73"/>
<evidence type="ECO:0000313" key="2">
    <source>
        <dbReference type="Proteomes" id="UP000316639"/>
    </source>
</evidence>
<evidence type="ECO:0000313" key="1">
    <source>
        <dbReference type="EMBL" id="TWP46897.1"/>
    </source>
</evidence>
<dbReference type="GO" id="GO:0016491">
    <property type="term" value="F:oxidoreductase activity"/>
    <property type="evidence" value="ECO:0007669"/>
    <property type="project" value="InterPro"/>
</dbReference>
<dbReference type="Gene3D" id="3.40.109.10">
    <property type="entry name" value="NADH Oxidase"/>
    <property type="match status" value="1"/>
</dbReference>
<accession>A0A563EJ73</accession>
<sequence length="219" mass="22858">MTTAATPALGLAGEDVRGVLSLASPDPRCHFVVLPDRIELHTTSPHGRDSRLACGAALLNVRLALQGHGVRPLVTLLPGPSAGNAAAVVRLGGYQEPSAEVLALLHALRTHRRSWSAVPAVDVHRGLLARAAEVERAWLHVMARNGSGQSDVVVCSFSDGDAAELRAGQAVQRVVLTAATVGISLRPVSHQVCLSALRADLRPSLGSTLVPQTVLRSGT</sequence>
<protein>
    <submittedName>
        <fullName evidence="1">Uncharacterized protein</fullName>
    </submittedName>
</protein>
<dbReference type="EMBL" id="VOBR01000029">
    <property type="protein sequence ID" value="TWP46897.1"/>
    <property type="molecule type" value="Genomic_DNA"/>
</dbReference>
<comment type="caution">
    <text evidence="1">The sequence shown here is derived from an EMBL/GenBank/DDBJ whole genome shotgun (WGS) entry which is preliminary data.</text>
</comment>
<dbReference type="InterPro" id="IPR000415">
    <property type="entry name" value="Nitroreductase-like"/>
</dbReference>
<dbReference type="RefSeq" id="WP_146358406.1">
    <property type="nucleotide sequence ID" value="NZ_VOBR01000029.1"/>
</dbReference>
<keyword evidence="2" id="KW-1185">Reference proteome</keyword>
<reference evidence="1 2" key="1">
    <citation type="submission" date="2019-07" db="EMBL/GenBank/DDBJ databases">
        <title>Lentzea xizangensis sp. nov., isolated from Qinghai-Tibetan Plateau Soils.</title>
        <authorList>
            <person name="Huang J."/>
        </authorList>
    </citation>
    <scope>NUCLEOTIDE SEQUENCE [LARGE SCALE GENOMIC DNA]</scope>
    <source>
        <strain evidence="1 2">FXJ1.1311</strain>
    </source>
</reference>
<dbReference type="Proteomes" id="UP000316639">
    <property type="component" value="Unassembled WGS sequence"/>
</dbReference>
<proteinExistence type="predicted"/>
<dbReference type="OrthoDB" id="3608029at2"/>
<gene>
    <name evidence="1" type="ORF">FKR81_34395</name>
</gene>
<organism evidence="1 2">
    <name type="scientific">Lentzea tibetensis</name>
    <dbReference type="NCBI Taxonomy" id="2591470"/>
    <lineage>
        <taxon>Bacteria</taxon>
        <taxon>Bacillati</taxon>
        <taxon>Actinomycetota</taxon>
        <taxon>Actinomycetes</taxon>
        <taxon>Pseudonocardiales</taxon>
        <taxon>Pseudonocardiaceae</taxon>
        <taxon>Lentzea</taxon>
    </lineage>
</organism>
<name>A0A563EJ73_9PSEU</name>